<keyword evidence="10" id="KW-1185">Reference proteome</keyword>
<dbReference type="SMART" id="SM00014">
    <property type="entry name" value="acidPPc"/>
    <property type="match status" value="1"/>
</dbReference>
<proteinExistence type="predicted"/>
<dbReference type="Pfam" id="PF01569">
    <property type="entry name" value="PAP2"/>
    <property type="match status" value="1"/>
</dbReference>
<dbReference type="GO" id="GO:0016787">
    <property type="term" value="F:hydrolase activity"/>
    <property type="evidence" value="ECO:0007669"/>
    <property type="project" value="UniProtKB-KW"/>
</dbReference>
<evidence type="ECO:0000256" key="4">
    <source>
        <dbReference type="ARBA" id="ARBA00022801"/>
    </source>
</evidence>
<feature type="transmembrane region" description="Helical" evidence="7">
    <location>
        <begin position="26"/>
        <end position="50"/>
    </location>
</feature>
<evidence type="ECO:0000256" key="1">
    <source>
        <dbReference type="ARBA" id="ARBA00004651"/>
    </source>
</evidence>
<dbReference type="RefSeq" id="WP_266011757.1">
    <property type="nucleotide sequence ID" value="NZ_JAPFQP010000001.1"/>
</dbReference>
<feature type="domain" description="Phosphatidic acid phosphatase type 2/haloperoxidase" evidence="8">
    <location>
        <begin position="59"/>
        <end position="174"/>
    </location>
</feature>
<feature type="transmembrane region" description="Helical" evidence="7">
    <location>
        <begin position="159"/>
        <end position="177"/>
    </location>
</feature>
<evidence type="ECO:0000259" key="8">
    <source>
        <dbReference type="SMART" id="SM00014"/>
    </source>
</evidence>
<sequence length="186" mass="21496">MLEVLLDWDRRALIFLNGLGSDTYDAFWSLATDIATWTPLFVLFFVLIMMQHRRREGLLISLTVLVVLLITHLLTDFSKDFFERLRPNNDQQIKDLLRVLKHPQGFSFFSGHASTSFAVTTLVFLFLRKNKGWLSLLFIWPLLFSFSRIYVGVHFPSDLLAGALVGTLLAFGAYWLCRRFIVPYSA</sequence>
<feature type="transmembrane region" description="Helical" evidence="7">
    <location>
        <begin position="134"/>
        <end position="153"/>
    </location>
</feature>
<dbReference type="PANTHER" id="PTHR14969">
    <property type="entry name" value="SPHINGOSINE-1-PHOSPHATE PHOSPHOHYDROLASE"/>
    <property type="match status" value="1"/>
</dbReference>
<accession>A0AAE3SNJ6</accession>
<dbReference type="EMBL" id="JAPFQP010000001">
    <property type="protein sequence ID" value="MCX2719251.1"/>
    <property type="molecule type" value="Genomic_DNA"/>
</dbReference>
<keyword evidence="6 7" id="KW-0472">Membrane</keyword>
<dbReference type="SUPFAM" id="SSF48317">
    <property type="entry name" value="Acid phosphatase/Vanadium-dependent haloperoxidase"/>
    <property type="match status" value="1"/>
</dbReference>
<dbReference type="GO" id="GO:0005886">
    <property type="term" value="C:plasma membrane"/>
    <property type="evidence" value="ECO:0007669"/>
    <property type="project" value="UniProtKB-SubCell"/>
</dbReference>
<organism evidence="9 10">
    <name type="scientific">Lentiprolixibacter aurantiacus</name>
    <dbReference type="NCBI Taxonomy" id="2993939"/>
    <lineage>
        <taxon>Bacteria</taxon>
        <taxon>Pseudomonadati</taxon>
        <taxon>Bacteroidota</taxon>
        <taxon>Flavobacteriia</taxon>
        <taxon>Flavobacteriales</taxon>
        <taxon>Flavobacteriaceae</taxon>
        <taxon>Lentiprolixibacter</taxon>
    </lineage>
</organism>
<keyword evidence="4" id="KW-0378">Hydrolase</keyword>
<evidence type="ECO:0000313" key="9">
    <source>
        <dbReference type="EMBL" id="MCX2719251.1"/>
    </source>
</evidence>
<name>A0AAE3SNJ6_9FLAO</name>
<keyword evidence="2" id="KW-1003">Cell membrane</keyword>
<gene>
    <name evidence="9" type="ORF">OO016_06525</name>
</gene>
<dbReference type="PANTHER" id="PTHR14969:SF62">
    <property type="entry name" value="DECAPRENYLPHOSPHORYL-5-PHOSPHORIBOSE PHOSPHATASE RV3807C-RELATED"/>
    <property type="match status" value="1"/>
</dbReference>
<dbReference type="Gene3D" id="1.20.144.10">
    <property type="entry name" value="Phosphatidic acid phosphatase type 2/haloperoxidase"/>
    <property type="match status" value="2"/>
</dbReference>
<dbReference type="AlphaFoldDB" id="A0AAE3SNJ6"/>
<dbReference type="InterPro" id="IPR036938">
    <property type="entry name" value="PAP2/HPO_sf"/>
</dbReference>
<feature type="transmembrane region" description="Helical" evidence="7">
    <location>
        <begin position="106"/>
        <end position="127"/>
    </location>
</feature>
<comment type="subcellular location">
    <subcellularLocation>
        <location evidence="1">Cell membrane</location>
        <topology evidence="1">Multi-pass membrane protein</topology>
    </subcellularLocation>
</comment>
<evidence type="ECO:0000256" key="5">
    <source>
        <dbReference type="ARBA" id="ARBA00022989"/>
    </source>
</evidence>
<comment type="caution">
    <text evidence="9">The sequence shown here is derived from an EMBL/GenBank/DDBJ whole genome shotgun (WGS) entry which is preliminary data.</text>
</comment>
<keyword evidence="3 7" id="KW-0812">Transmembrane</keyword>
<evidence type="ECO:0000256" key="6">
    <source>
        <dbReference type="ARBA" id="ARBA00023136"/>
    </source>
</evidence>
<protein>
    <submittedName>
        <fullName evidence="9">Phosphatase PAP2 family protein</fullName>
    </submittedName>
</protein>
<dbReference type="Proteomes" id="UP001207116">
    <property type="component" value="Unassembled WGS sequence"/>
</dbReference>
<evidence type="ECO:0000256" key="3">
    <source>
        <dbReference type="ARBA" id="ARBA00022692"/>
    </source>
</evidence>
<reference evidence="9" key="1">
    <citation type="submission" date="2022-11" db="EMBL/GenBank/DDBJ databases">
        <title>The characterization of three novel Bacteroidetes species and genomic analysis of their roles in tidal elemental geochemical cycles.</title>
        <authorList>
            <person name="Ma K.-J."/>
        </authorList>
    </citation>
    <scope>NUCLEOTIDE SEQUENCE</scope>
    <source>
        <strain evidence="9">M415</strain>
    </source>
</reference>
<evidence type="ECO:0000256" key="2">
    <source>
        <dbReference type="ARBA" id="ARBA00022475"/>
    </source>
</evidence>
<dbReference type="InterPro" id="IPR000326">
    <property type="entry name" value="PAP2/HPO"/>
</dbReference>
<evidence type="ECO:0000256" key="7">
    <source>
        <dbReference type="SAM" id="Phobius"/>
    </source>
</evidence>
<feature type="transmembrane region" description="Helical" evidence="7">
    <location>
        <begin position="57"/>
        <end position="75"/>
    </location>
</feature>
<evidence type="ECO:0000313" key="10">
    <source>
        <dbReference type="Proteomes" id="UP001207116"/>
    </source>
</evidence>
<keyword evidence="5 7" id="KW-1133">Transmembrane helix</keyword>